<organism evidence="1">
    <name type="scientific">Acetithermum autotrophicum</name>
    <dbReference type="NCBI Taxonomy" id="1446466"/>
    <lineage>
        <taxon>Bacteria</taxon>
        <taxon>Candidatus Bipolaricaulota</taxon>
        <taxon>Candidatus Acetithermum</taxon>
    </lineage>
</organism>
<dbReference type="Pfam" id="PF05258">
    <property type="entry name" value="DciA"/>
    <property type="match status" value="1"/>
</dbReference>
<protein>
    <submittedName>
        <fullName evidence="1">Hypothetical conserved protein</fullName>
    </submittedName>
</protein>
<evidence type="ECO:0000313" key="1">
    <source>
        <dbReference type="EMBL" id="BAL58345.1"/>
    </source>
</evidence>
<proteinExistence type="predicted"/>
<sequence>MIEAALIEKIVRQWGVLEQYREQEPALIWERVMGEKIARLAQPIWVHKGVLFVAVPNHIVQHEFTLMREEFRTKLNAALGSERVQEIRFRVEHFPKPRATLLLDALELTPDEEREIEQLAAEVPDPSLRATLAKLMKKAKQMERARHKLGWQPCPRCQMLCAEHFCPLCGQSFEGEERP</sequence>
<dbReference type="AlphaFoldDB" id="H5SQA9"/>
<dbReference type="InterPro" id="IPR007922">
    <property type="entry name" value="DciA-like"/>
</dbReference>
<dbReference type="PANTHER" id="PTHR36456:SF1">
    <property type="entry name" value="UPF0232 PROTEIN SCO3875"/>
    <property type="match status" value="1"/>
</dbReference>
<gene>
    <name evidence="1" type="ORF">HGMM_OP1C040</name>
</gene>
<accession>H5SQA9</accession>
<reference evidence="1" key="2">
    <citation type="journal article" date="2012" name="PLoS ONE">
        <title>A Deeply Branching Thermophilic Bacterium with an Ancient Acetyl-CoA Pathway Dominates a Subsurface Ecosystem.</title>
        <authorList>
            <person name="Takami H."/>
            <person name="Noguchi H."/>
            <person name="Takaki Y."/>
            <person name="Uchiyama I."/>
            <person name="Toyoda A."/>
            <person name="Nishi S."/>
            <person name="Chee G.-J."/>
            <person name="Arai W."/>
            <person name="Nunoura T."/>
            <person name="Itoh T."/>
            <person name="Hattori M."/>
            <person name="Takai K."/>
        </authorList>
    </citation>
    <scope>NUCLEOTIDE SEQUENCE</scope>
</reference>
<dbReference type="EMBL" id="AP011800">
    <property type="protein sequence ID" value="BAL58345.1"/>
    <property type="molecule type" value="Genomic_DNA"/>
</dbReference>
<name>H5SQA9_ACEAU</name>
<dbReference type="PANTHER" id="PTHR36456">
    <property type="entry name" value="UPF0232 PROTEIN SCO3875"/>
    <property type="match status" value="1"/>
</dbReference>
<reference evidence="1" key="1">
    <citation type="journal article" date="2005" name="Environ. Microbiol.">
        <title>Genetic and functional properties of uncultivated thermophilic crenarchaeotes from a subsurface gold mine as revealed by analysis of genome fragments.</title>
        <authorList>
            <person name="Nunoura T."/>
            <person name="Hirayama H."/>
            <person name="Takami H."/>
            <person name="Oida H."/>
            <person name="Nishi S."/>
            <person name="Shimamura S."/>
            <person name="Suzuki Y."/>
            <person name="Inagaki F."/>
            <person name="Takai K."/>
            <person name="Nealson K.H."/>
            <person name="Horikoshi K."/>
        </authorList>
    </citation>
    <scope>NUCLEOTIDE SEQUENCE</scope>
</reference>